<evidence type="ECO:0000256" key="1">
    <source>
        <dbReference type="SAM" id="MobiDB-lite"/>
    </source>
</evidence>
<organism evidence="3 4">
    <name type="scientific">Jiangella alkaliphila</name>
    <dbReference type="NCBI Taxonomy" id="419479"/>
    <lineage>
        <taxon>Bacteria</taxon>
        <taxon>Bacillati</taxon>
        <taxon>Actinomycetota</taxon>
        <taxon>Actinomycetes</taxon>
        <taxon>Jiangellales</taxon>
        <taxon>Jiangellaceae</taxon>
        <taxon>Jiangella</taxon>
    </lineage>
</organism>
<feature type="region of interest" description="Disordered" evidence="1">
    <location>
        <begin position="673"/>
        <end position="697"/>
    </location>
</feature>
<dbReference type="GO" id="GO:0004180">
    <property type="term" value="F:carboxypeptidase activity"/>
    <property type="evidence" value="ECO:0007669"/>
    <property type="project" value="UniProtKB-KW"/>
</dbReference>
<dbReference type="AlphaFoldDB" id="A0A1H2L2M7"/>
<feature type="compositionally biased region" description="Pro residues" evidence="1">
    <location>
        <begin position="166"/>
        <end position="176"/>
    </location>
</feature>
<gene>
    <name evidence="3" type="ORF">SAMN04488563_4811</name>
</gene>
<keyword evidence="3" id="KW-0378">Hydrolase</keyword>
<dbReference type="Gene3D" id="3.30.1380.10">
    <property type="match status" value="1"/>
</dbReference>
<dbReference type="EMBL" id="LT629791">
    <property type="protein sequence ID" value="SDU74766.1"/>
    <property type="molecule type" value="Genomic_DNA"/>
</dbReference>
<feature type="compositionally biased region" description="Acidic residues" evidence="1">
    <location>
        <begin position="709"/>
        <end position="728"/>
    </location>
</feature>
<dbReference type="GO" id="GO:0006508">
    <property type="term" value="P:proteolysis"/>
    <property type="evidence" value="ECO:0007669"/>
    <property type="project" value="InterPro"/>
</dbReference>
<protein>
    <submittedName>
        <fullName evidence="3">D-alanyl-D-alanine carboxypeptidase</fullName>
    </submittedName>
</protein>
<dbReference type="InterPro" id="IPR003709">
    <property type="entry name" value="VanY-like_core_dom"/>
</dbReference>
<dbReference type="Proteomes" id="UP000182977">
    <property type="component" value="Chromosome I"/>
</dbReference>
<feature type="region of interest" description="Disordered" evidence="1">
    <location>
        <begin position="709"/>
        <end position="773"/>
    </location>
</feature>
<proteinExistence type="predicted"/>
<dbReference type="CDD" id="cd14814">
    <property type="entry name" value="Peptidase_M15"/>
    <property type="match status" value="1"/>
</dbReference>
<dbReference type="STRING" id="419479.SAMN04488563_4811"/>
<keyword evidence="3" id="KW-0121">Carboxypeptidase</keyword>
<keyword evidence="3" id="KW-0645">Protease</keyword>
<dbReference type="Pfam" id="PF02557">
    <property type="entry name" value="VanY"/>
    <property type="match status" value="1"/>
</dbReference>
<feature type="compositionally biased region" description="Low complexity" evidence="1">
    <location>
        <begin position="681"/>
        <end position="692"/>
    </location>
</feature>
<name>A0A1H2L2M7_9ACTN</name>
<accession>A0A1H2L2M7</accession>
<evidence type="ECO:0000259" key="2">
    <source>
        <dbReference type="Pfam" id="PF02557"/>
    </source>
</evidence>
<sequence length="773" mass="84002">MTTPSVDHWAFQVDSPFRAPAELRELAGRAPVPGMELTVEEEAEEFEAYDAFEPSFEADAYDEAESAEDRLLEEAPAGEHPLAAVFTLPRLAFDAMARGGWATAVATAAGAGLRDVNQLTNMVFWFRHPQLIGQKLRPDQRDLAREWLRIRDEVVRPALAGDQRPAPTPSPSPAAPLTPSAGGRTSIPPDGLEWFGPPGQKTPELMAFMRKVYDLHVRRSRGNFVDTLPRSALDDVEDGHKARKDAAAKARELLAAARAKLAAEGRSGEIRIGVLSGYRSADRQFAIWQGQTTKGRGGFPHYYAKTREARRSAKYGGEHSDAAAAYLAQYMGQYVAAPGYSNHQDGLALDLGIGAATGRLGRLSERSWLYKWLKDNAHIYRFKPLASEAWHWTFQPAGGSQQEAVQGSSEAPASSAIPAGRLEVDRLPLLAAHRGQAPDLVLRWNDMPAVPAEIDVAVHLHGYSWAKMTLPQHMEVWSGLDLAAVDGASGTGRTRPTLTVLPRGHFTGVKSGRIYRYTFPALVTEDGLPALVRAALDRFAARVGGTPPKVGRLILTAHSGGGAPLMQILRRHDPHEVHVFDGLYQDASALADWARRHIRADRATVQAGGAPAGAMRVFAGPSTKGYSLRLHGAIAAELRAAPPSVQARYRVELSRLGHWQIARQYGWRMLADPSADVPDSARPAPARGAPAGELELDTTEMPFLPQEAEEFGEDEDWASADEETELETEGAAGFGEPEFEEPRFQGAEGEEPGSGEAWGTGLEELEPTSGEWP</sequence>
<evidence type="ECO:0000313" key="3">
    <source>
        <dbReference type="EMBL" id="SDU74766.1"/>
    </source>
</evidence>
<dbReference type="InterPro" id="IPR052179">
    <property type="entry name" value="DD-CPase-like"/>
</dbReference>
<feature type="region of interest" description="Disordered" evidence="1">
    <location>
        <begin position="158"/>
        <end position="199"/>
    </location>
</feature>
<feature type="domain" description="D-alanyl-D-alanine carboxypeptidase-like core" evidence="2">
    <location>
        <begin position="243"/>
        <end position="395"/>
    </location>
</feature>
<dbReference type="InterPro" id="IPR009045">
    <property type="entry name" value="Zn_M74/Hedgehog-like"/>
</dbReference>
<evidence type="ECO:0000313" key="4">
    <source>
        <dbReference type="Proteomes" id="UP000182977"/>
    </source>
</evidence>
<keyword evidence="4" id="KW-1185">Reference proteome</keyword>
<dbReference type="PANTHER" id="PTHR34385">
    <property type="entry name" value="D-ALANYL-D-ALANINE CARBOXYPEPTIDASE"/>
    <property type="match status" value="1"/>
</dbReference>
<reference evidence="4" key="1">
    <citation type="submission" date="2016-10" db="EMBL/GenBank/DDBJ databases">
        <authorList>
            <person name="Varghese N."/>
            <person name="Submissions S."/>
        </authorList>
    </citation>
    <scope>NUCLEOTIDE SEQUENCE [LARGE SCALE GENOMIC DNA]</scope>
    <source>
        <strain evidence="4">DSM 45079</strain>
    </source>
</reference>
<dbReference type="PANTHER" id="PTHR34385:SF1">
    <property type="entry name" value="PEPTIDOGLYCAN L-ALANYL-D-GLUTAMATE ENDOPEPTIDASE CWLK"/>
    <property type="match status" value="1"/>
</dbReference>
<dbReference type="SUPFAM" id="SSF55166">
    <property type="entry name" value="Hedgehog/DD-peptidase"/>
    <property type="match status" value="1"/>
</dbReference>